<name>A0AAQ1UJP3_9BACT</name>
<sequence length="58" mass="6417">MYISRIVSVKRGAKDVPTDRQVTNVPETKGFPNSYIMCVVGSCSVLVGVFRYAVKTFT</sequence>
<comment type="caution">
    <text evidence="2">The sequence shown here is derived from an EMBL/GenBank/DDBJ whole genome shotgun (WGS) entry which is preliminary data.</text>
</comment>
<proteinExistence type="predicted"/>
<gene>
    <name evidence="2" type="ORF">NCTC13063_02033</name>
</gene>
<reference evidence="2 3" key="1">
    <citation type="submission" date="2018-06" db="EMBL/GenBank/DDBJ databases">
        <authorList>
            <consortium name="Pathogen Informatics"/>
            <person name="Doyle S."/>
        </authorList>
    </citation>
    <scope>NUCLEOTIDE SEQUENCE [LARGE SCALE GENOMIC DNA]</scope>
    <source>
        <strain evidence="2 3">NCTC13063</strain>
    </source>
</reference>
<feature type="transmembrane region" description="Helical" evidence="1">
    <location>
        <begin position="34"/>
        <end position="54"/>
    </location>
</feature>
<evidence type="ECO:0000313" key="2">
    <source>
        <dbReference type="EMBL" id="SUB80736.1"/>
    </source>
</evidence>
<evidence type="ECO:0000256" key="1">
    <source>
        <dbReference type="SAM" id="Phobius"/>
    </source>
</evidence>
<evidence type="ECO:0000313" key="3">
    <source>
        <dbReference type="Proteomes" id="UP000255283"/>
    </source>
</evidence>
<dbReference type="Proteomes" id="UP000255283">
    <property type="component" value="Unassembled WGS sequence"/>
</dbReference>
<protein>
    <submittedName>
        <fullName evidence="2">Uncharacterized protein</fullName>
    </submittedName>
</protein>
<keyword evidence="1" id="KW-0472">Membrane</keyword>
<keyword evidence="1" id="KW-0812">Transmembrane</keyword>
<dbReference type="EMBL" id="UGTJ01000001">
    <property type="protein sequence ID" value="SUB80736.1"/>
    <property type="molecule type" value="Genomic_DNA"/>
</dbReference>
<accession>A0AAQ1UJP3</accession>
<keyword evidence="1" id="KW-1133">Transmembrane helix</keyword>
<dbReference type="AlphaFoldDB" id="A0AAQ1UJP3"/>
<organism evidence="2 3">
    <name type="scientific">Segatella buccae</name>
    <dbReference type="NCBI Taxonomy" id="28126"/>
    <lineage>
        <taxon>Bacteria</taxon>
        <taxon>Pseudomonadati</taxon>
        <taxon>Bacteroidota</taxon>
        <taxon>Bacteroidia</taxon>
        <taxon>Bacteroidales</taxon>
        <taxon>Prevotellaceae</taxon>
        <taxon>Segatella</taxon>
    </lineage>
</organism>